<evidence type="ECO:0000256" key="3">
    <source>
        <dbReference type="PROSITE-ProRule" id="PRU00708"/>
    </source>
</evidence>
<evidence type="ECO:0000256" key="1">
    <source>
        <dbReference type="ARBA" id="ARBA00022737"/>
    </source>
</evidence>
<dbReference type="OrthoDB" id="1893323at2759"/>
<dbReference type="EnsemblPlants" id="KQK20271">
    <property type="protein sequence ID" value="KQK20271"/>
    <property type="gene ID" value="BRADI_1g53482v3"/>
</dbReference>
<feature type="compositionally biased region" description="Low complexity" evidence="4">
    <location>
        <begin position="11"/>
        <end position="22"/>
    </location>
</feature>
<dbReference type="Gene3D" id="1.25.40.10">
    <property type="entry name" value="Tetratricopeptide repeat domain"/>
    <property type="match status" value="3"/>
</dbReference>
<dbReference type="Proteomes" id="UP000008810">
    <property type="component" value="Chromosome 1"/>
</dbReference>
<dbReference type="RefSeq" id="XP_003557346.1">
    <property type="nucleotide sequence ID" value="XM_003557298.4"/>
</dbReference>
<reference evidence="6" key="3">
    <citation type="submission" date="2018-08" db="UniProtKB">
        <authorList>
            <consortium name="EnsemblPlants"/>
        </authorList>
    </citation>
    <scope>IDENTIFICATION</scope>
    <source>
        <strain evidence="6">cv. Bd21</strain>
    </source>
</reference>
<name>A0A0Q3HBI5_BRADI</name>
<feature type="compositionally biased region" description="Polar residues" evidence="4">
    <location>
        <begin position="37"/>
        <end position="46"/>
    </location>
</feature>
<evidence type="ECO:0000256" key="2">
    <source>
        <dbReference type="ARBA" id="ARBA00022946"/>
    </source>
</evidence>
<dbReference type="AlphaFoldDB" id="A0A0Q3HBI5"/>
<reference evidence="5 6" key="1">
    <citation type="journal article" date="2010" name="Nature">
        <title>Genome sequencing and analysis of the model grass Brachypodium distachyon.</title>
        <authorList>
            <consortium name="International Brachypodium Initiative"/>
        </authorList>
    </citation>
    <scope>NUCLEOTIDE SEQUENCE [LARGE SCALE GENOMIC DNA]</scope>
    <source>
        <strain evidence="5">Bd21</strain>
        <strain evidence="6">cv. Bd21</strain>
    </source>
</reference>
<organism evidence="5">
    <name type="scientific">Brachypodium distachyon</name>
    <name type="common">Purple false brome</name>
    <name type="synonym">Trachynia distachya</name>
    <dbReference type="NCBI Taxonomy" id="15368"/>
    <lineage>
        <taxon>Eukaryota</taxon>
        <taxon>Viridiplantae</taxon>
        <taxon>Streptophyta</taxon>
        <taxon>Embryophyta</taxon>
        <taxon>Tracheophyta</taxon>
        <taxon>Spermatophyta</taxon>
        <taxon>Magnoliopsida</taxon>
        <taxon>Liliopsida</taxon>
        <taxon>Poales</taxon>
        <taxon>Poaceae</taxon>
        <taxon>BOP clade</taxon>
        <taxon>Pooideae</taxon>
        <taxon>Stipodae</taxon>
        <taxon>Brachypodieae</taxon>
        <taxon>Brachypodium</taxon>
    </lineage>
</organism>
<keyword evidence="1" id="KW-0677">Repeat</keyword>
<feature type="region of interest" description="Disordered" evidence="4">
    <location>
        <begin position="1"/>
        <end position="94"/>
    </location>
</feature>
<feature type="repeat" description="PPR" evidence="3">
    <location>
        <begin position="284"/>
        <end position="318"/>
    </location>
</feature>
<dbReference type="Gramene" id="KQK20271">
    <property type="protein sequence ID" value="KQK20271"/>
    <property type="gene ID" value="BRADI_1g53482v3"/>
</dbReference>
<feature type="compositionally biased region" description="Polar residues" evidence="4">
    <location>
        <begin position="64"/>
        <end position="78"/>
    </location>
</feature>
<feature type="compositionally biased region" description="Pro residues" evidence="4">
    <location>
        <begin position="48"/>
        <end position="60"/>
    </location>
</feature>
<gene>
    <name evidence="6" type="primary">LOC100844198</name>
    <name evidence="5" type="ORF">BRADI_1g53482v3</name>
</gene>
<dbReference type="KEGG" id="bdi:100844198"/>
<dbReference type="InterPro" id="IPR046960">
    <property type="entry name" value="PPR_At4g14850-like_plant"/>
</dbReference>
<proteinExistence type="predicted"/>
<dbReference type="GeneID" id="100844198"/>
<dbReference type="PANTHER" id="PTHR47926:SF439">
    <property type="entry name" value="PENTACOTRIPEPTIDE-REPEAT REGION OF PRORP DOMAIN-CONTAINING PROTEIN"/>
    <property type="match status" value="1"/>
</dbReference>
<evidence type="ECO:0000313" key="6">
    <source>
        <dbReference type="EnsemblPlants" id="KQK20271"/>
    </source>
</evidence>
<sequence>MARCSAKPLGTTTAAPRLSRLRAPPPNITVASPAAATRTQRLSAQSKPPKPPPPLFPRPKLPVRTTSNDTPKPNNGKQDNSEEPSTEAAASSSGAGDVLRLMDALQVAPDEAVYVSLLRDSADAAEVAAVHAHIAGRRDAFGLLRPLANRLLHSYASCGDTAAARKVFDEMPVKDDIAWATMVSAYSDGCFHNEAIRLFTRMCHEAQELTGDCHDRAIVAVLRSCARVSKISFGEQVHALVVKKKGVCGDAGSSLLQLYCESNRHDSARQVLEMMRCSCQEPVPEAAWTSFITACHRVGQLDEAIDAFRDMVSSGVTRSSFSLSSILTVCAESDNHRCYGQQVHADAIKHSLETNQFVMSGLVHMYAKQGRLADAARAFETSGGEPDAVCWNAMAMGYARGGCYREATRMMYQMKAAGIDPPGPTMNVVRMACFR</sequence>
<dbReference type="GO" id="GO:0009451">
    <property type="term" value="P:RNA modification"/>
    <property type="evidence" value="ECO:0007669"/>
    <property type="project" value="InterPro"/>
</dbReference>
<dbReference type="PROSITE" id="PS51375">
    <property type="entry name" value="PPR"/>
    <property type="match status" value="2"/>
</dbReference>
<dbReference type="ExpressionAtlas" id="A0A0Q3HBI5">
    <property type="expression patterns" value="baseline and differential"/>
</dbReference>
<dbReference type="PANTHER" id="PTHR47926">
    <property type="entry name" value="PENTATRICOPEPTIDE REPEAT-CONTAINING PROTEIN"/>
    <property type="match status" value="1"/>
</dbReference>
<evidence type="ECO:0000313" key="5">
    <source>
        <dbReference type="EMBL" id="KQK20271.1"/>
    </source>
</evidence>
<dbReference type="InterPro" id="IPR011990">
    <property type="entry name" value="TPR-like_helical_dom_sf"/>
</dbReference>
<dbReference type="Pfam" id="PF01535">
    <property type="entry name" value="PPR"/>
    <property type="match status" value="5"/>
</dbReference>
<dbReference type="EMBL" id="CM000880">
    <property type="protein sequence ID" value="KQK20271.1"/>
    <property type="molecule type" value="Genomic_DNA"/>
</dbReference>
<dbReference type="NCBIfam" id="TIGR00756">
    <property type="entry name" value="PPR"/>
    <property type="match status" value="2"/>
</dbReference>
<protein>
    <recommendedName>
        <fullName evidence="8">Pentacotripeptide-repeat region of PRORP domain-containing protein</fullName>
    </recommendedName>
</protein>
<keyword evidence="7" id="KW-1185">Reference proteome</keyword>
<feature type="repeat" description="PPR" evidence="3">
    <location>
        <begin position="387"/>
        <end position="421"/>
    </location>
</feature>
<accession>A0A0Q3HBI5</accession>
<reference evidence="5" key="2">
    <citation type="submission" date="2017-06" db="EMBL/GenBank/DDBJ databases">
        <title>WGS assembly of Brachypodium distachyon.</title>
        <authorList>
            <consortium name="The International Brachypodium Initiative"/>
            <person name="Lucas S."/>
            <person name="Harmon-Smith M."/>
            <person name="Lail K."/>
            <person name="Tice H."/>
            <person name="Grimwood J."/>
            <person name="Bruce D."/>
            <person name="Barry K."/>
            <person name="Shu S."/>
            <person name="Lindquist E."/>
            <person name="Wang M."/>
            <person name="Pitluck S."/>
            <person name="Vogel J.P."/>
            <person name="Garvin D.F."/>
            <person name="Mockler T.C."/>
            <person name="Schmutz J."/>
            <person name="Rokhsar D."/>
            <person name="Bevan M.W."/>
        </authorList>
    </citation>
    <scope>NUCLEOTIDE SEQUENCE</scope>
    <source>
        <strain evidence="5">Bd21</strain>
    </source>
</reference>
<dbReference type="SUPFAM" id="SSF48452">
    <property type="entry name" value="TPR-like"/>
    <property type="match status" value="1"/>
</dbReference>
<dbReference type="InterPro" id="IPR002885">
    <property type="entry name" value="PPR_rpt"/>
</dbReference>
<evidence type="ECO:0008006" key="8">
    <source>
        <dbReference type="Google" id="ProtNLM"/>
    </source>
</evidence>
<keyword evidence="2" id="KW-0809">Transit peptide</keyword>
<evidence type="ECO:0000313" key="7">
    <source>
        <dbReference type="Proteomes" id="UP000008810"/>
    </source>
</evidence>
<dbReference type="GO" id="GO:0003723">
    <property type="term" value="F:RNA binding"/>
    <property type="evidence" value="ECO:0007669"/>
    <property type="project" value="InterPro"/>
</dbReference>
<evidence type="ECO:0000256" key="4">
    <source>
        <dbReference type="SAM" id="MobiDB-lite"/>
    </source>
</evidence>